<dbReference type="Proteomes" id="UP000188268">
    <property type="component" value="Unassembled WGS sequence"/>
</dbReference>
<evidence type="ECO:0000313" key="2">
    <source>
        <dbReference type="EMBL" id="OMO51480.1"/>
    </source>
</evidence>
<reference evidence="2 3" key="1">
    <citation type="submission" date="2013-09" db="EMBL/GenBank/DDBJ databases">
        <title>Corchorus capsularis genome sequencing.</title>
        <authorList>
            <person name="Alam M."/>
            <person name="Haque M.S."/>
            <person name="Islam M.S."/>
            <person name="Emdad E.M."/>
            <person name="Islam M.M."/>
            <person name="Ahmed B."/>
            <person name="Halim A."/>
            <person name="Hossen Q.M.M."/>
            <person name="Hossain M.Z."/>
            <person name="Ahmed R."/>
            <person name="Khan M.M."/>
            <person name="Islam R."/>
            <person name="Rashid M.M."/>
            <person name="Khan S.A."/>
            <person name="Rahman M.S."/>
            <person name="Alam M."/>
        </authorList>
    </citation>
    <scope>NUCLEOTIDE SEQUENCE [LARGE SCALE GENOMIC DNA]</scope>
    <source>
        <strain evidence="3">cv. CVL-1</strain>
        <tissue evidence="2">Whole seedling</tissue>
    </source>
</reference>
<comment type="caution">
    <text evidence="2">The sequence shown here is derived from an EMBL/GenBank/DDBJ whole genome shotgun (WGS) entry which is preliminary data.</text>
</comment>
<dbReference type="Gramene" id="OMO51480">
    <property type="protein sequence ID" value="OMO51480"/>
    <property type="gene ID" value="CCACVL1_29779"/>
</dbReference>
<accession>A0A1R3G0G0</accession>
<dbReference type="EMBL" id="AWWV01015787">
    <property type="protein sequence ID" value="OMO51480.1"/>
    <property type="molecule type" value="Genomic_DNA"/>
</dbReference>
<protein>
    <submittedName>
        <fullName evidence="2">Uncharacterized protein</fullName>
    </submittedName>
</protein>
<evidence type="ECO:0000313" key="3">
    <source>
        <dbReference type="Proteomes" id="UP000188268"/>
    </source>
</evidence>
<proteinExistence type="predicted"/>
<organism evidence="2 3">
    <name type="scientific">Corchorus capsularis</name>
    <name type="common">Jute</name>
    <dbReference type="NCBI Taxonomy" id="210143"/>
    <lineage>
        <taxon>Eukaryota</taxon>
        <taxon>Viridiplantae</taxon>
        <taxon>Streptophyta</taxon>
        <taxon>Embryophyta</taxon>
        <taxon>Tracheophyta</taxon>
        <taxon>Spermatophyta</taxon>
        <taxon>Magnoliopsida</taxon>
        <taxon>eudicotyledons</taxon>
        <taxon>Gunneridae</taxon>
        <taxon>Pentapetalae</taxon>
        <taxon>rosids</taxon>
        <taxon>malvids</taxon>
        <taxon>Malvales</taxon>
        <taxon>Malvaceae</taxon>
        <taxon>Grewioideae</taxon>
        <taxon>Apeibeae</taxon>
        <taxon>Corchorus</taxon>
    </lineage>
</organism>
<feature type="region of interest" description="Disordered" evidence="1">
    <location>
        <begin position="1"/>
        <end position="45"/>
    </location>
</feature>
<gene>
    <name evidence="2" type="ORF">CCACVL1_29779</name>
</gene>
<keyword evidence="3" id="KW-1185">Reference proteome</keyword>
<dbReference type="AlphaFoldDB" id="A0A1R3G0G0"/>
<evidence type="ECO:0000256" key="1">
    <source>
        <dbReference type="SAM" id="MobiDB-lite"/>
    </source>
</evidence>
<sequence length="45" mass="5298">MAREKERKSSAKIPIEKAEASEGWKREGKRGIRERKTASLREIWN</sequence>
<name>A0A1R3G0G0_COCAP</name>